<dbReference type="Gene3D" id="3.40.50.1820">
    <property type="entry name" value="alpha/beta hydrolase"/>
    <property type="match status" value="1"/>
</dbReference>
<sequence length="324" mass="35030">MGLHRRRRDPLTSEDVSFDGAGCRLAGTFAPVTDPVAAALLVPGSGRVDRDSNLRWLRLDLTRLLAETLAPLGVSTLRYDKRGVGASGGDYLSTGFDRRRDDARAALDWLAGRLPGVPLLIVGHSEGAMHAIELAAEGAVSGAVLLSAAARSGEQLLEWQGAALLSTLPGRLTASLRYAHLDPLVSQRKRLARIRDSPAAVMRLQGVRVNARWLREFAGYDPAPALSRITVPVLAITGGHDLQVPPEDVDAMGRLVRGPFDGRVVGDLGHLLRPDPRRLGMRGYRRTVRLPIDPVVPASIGEWVAAHWPRTDRSDADDVLMIDC</sequence>
<dbReference type="InterPro" id="IPR022742">
    <property type="entry name" value="Hydrolase_4"/>
</dbReference>
<dbReference type="SUPFAM" id="SSF53474">
    <property type="entry name" value="alpha/beta-Hydrolases"/>
    <property type="match status" value="1"/>
</dbReference>
<keyword evidence="3" id="KW-1185">Reference proteome</keyword>
<dbReference type="AlphaFoldDB" id="A0A7K0DYL4"/>
<dbReference type="GO" id="GO:0106435">
    <property type="term" value="F:carboxylesterase activity"/>
    <property type="evidence" value="ECO:0007669"/>
    <property type="project" value="UniProtKB-EC"/>
</dbReference>
<protein>
    <submittedName>
        <fullName evidence="2">Esterase EstD</fullName>
        <ecNumber evidence="2">3.1.1.1</ecNumber>
    </submittedName>
</protein>
<dbReference type="OrthoDB" id="9809549at2"/>
<dbReference type="PANTHER" id="PTHR43265:SF1">
    <property type="entry name" value="ESTERASE ESTD"/>
    <property type="match status" value="1"/>
</dbReference>
<gene>
    <name evidence="2" type="primary">estD_2</name>
    <name evidence="2" type="ORF">NRB56_65030</name>
</gene>
<dbReference type="PANTHER" id="PTHR43265">
    <property type="entry name" value="ESTERASE ESTD"/>
    <property type="match status" value="1"/>
</dbReference>
<proteinExistence type="predicted"/>
<dbReference type="EMBL" id="WEGI01000015">
    <property type="protein sequence ID" value="MQY30899.1"/>
    <property type="molecule type" value="Genomic_DNA"/>
</dbReference>
<dbReference type="Proteomes" id="UP000431401">
    <property type="component" value="Unassembled WGS sequence"/>
</dbReference>
<keyword evidence="2" id="KW-0378">Hydrolase</keyword>
<feature type="domain" description="Serine aminopeptidase S33" evidence="1">
    <location>
        <begin position="65"/>
        <end position="251"/>
    </location>
</feature>
<organism evidence="2 3">
    <name type="scientific">Nocardia aurantia</name>
    <dbReference type="NCBI Taxonomy" id="2585199"/>
    <lineage>
        <taxon>Bacteria</taxon>
        <taxon>Bacillati</taxon>
        <taxon>Actinomycetota</taxon>
        <taxon>Actinomycetes</taxon>
        <taxon>Mycobacteriales</taxon>
        <taxon>Nocardiaceae</taxon>
        <taxon>Nocardia</taxon>
    </lineage>
</organism>
<dbReference type="EC" id="3.1.1.1" evidence="2"/>
<evidence type="ECO:0000313" key="2">
    <source>
        <dbReference type="EMBL" id="MQY30899.1"/>
    </source>
</evidence>
<dbReference type="InterPro" id="IPR029058">
    <property type="entry name" value="AB_hydrolase_fold"/>
</dbReference>
<dbReference type="InterPro" id="IPR053145">
    <property type="entry name" value="AB_hydrolase_Est10"/>
</dbReference>
<evidence type="ECO:0000259" key="1">
    <source>
        <dbReference type="Pfam" id="PF12146"/>
    </source>
</evidence>
<dbReference type="Pfam" id="PF12146">
    <property type="entry name" value="Hydrolase_4"/>
    <property type="match status" value="1"/>
</dbReference>
<comment type="caution">
    <text evidence="2">The sequence shown here is derived from an EMBL/GenBank/DDBJ whole genome shotgun (WGS) entry which is preliminary data.</text>
</comment>
<dbReference type="RefSeq" id="WP_153348140.1">
    <property type="nucleotide sequence ID" value="NZ_WEGI01000015.1"/>
</dbReference>
<accession>A0A7K0DYL4</accession>
<name>A0A7K0DYL4_9NOCA</name>
<evidence type="ECO:0000313" key="3">
    <source>
        <dbReference type="Proteomes" id="UP000431401"/>
    </source>
</evidence>
<reference evidence="2 3" key="1">
    <citation type="submission" date="2019-10" db="EMBL/GenBank/DDBJ databases">
        <title>Nocardia macrotermitis sp. nov. and Nocardia aurantia sp. nov., isolated from the gut of fungus growing-termite Macrotermes natalensis.</title>
        <authorList>
            <person name="Benndorf R."/>
            <person name="Schwitalla J."/>
            <person name="Martin K."/>
            <person name="De Beer W."/>
            <person name="Kaster A.-K."/>
            <person name="Vollmers J."/>
            <person name="Poulsen M."/>
            <person name="Beemelmanns C."/>
        </authorList>
    </citation>
    <scope>NUCLEOTIDE SEQUENCE [LARGE SCALE GENOMIC DNA]</scope>
    <source>
        <strain evidence="2 3">RB56</strain>
    </source>
</reference>